<gene>
    <name evidence="1" type="ORF">ECRASSUSDP1_LOCUS5102</name>
</gene>
<name>A0AAD1XAV3_EUPCR</name>
<organism evidence="1 2">
    <name type="scientific">Euplotes crassus</name>
    <dbReference type="NCBI Taxonomy" id="5936"/>
    <lineage>
        <taxon>Eukaryota</taxon>
        <taxon>Sar</taxon>
        <taxon>Alveolata</taxon>
        <taxon>Ciliophora</taxon>
        <taxon>Intramacronucleata</taxon>
        <taxon>Spirotrichea</taxon>
        <taxon>Hypotrichia</taxon>
        <taxon>Euplotida</taxon>
        <taxon>Euplotidae</taxon>
        <taxon>Moneuplotes</taxon>
    </lineage>
</organism>
<dbReference type="EMBL" id="CAMPGE010004914">
    <property type="protein sequence ID" value="CAI2363765.1"/>
    <property type="molecule type" value="Genomic_DNA"/>
</dbReference>
<reference evidence="1" key="1">
    <citation type="submission" date="2023-07" db="EMBL/GenBank/DDBJ databases">
        <authorList>
            <consortium name="AG Swart"/>
            <person name="Singh M."/>
            <person name="Singh A."/>
            <person name="Seah K."/>
            <person name="Emmerich C."/>
        </authorList>
    </citation>
    <scope>NUCLEOTIDE SEQUENCE</scope>
    <source>
        <strain evidence="1">DP1</strain>
    </source>
</reference>
<sequence length="103" mass="11898">MIIIPMLKSMSENIPDRIRQIMITNSLDKKKNFLENILYSQMDEAVPTKAAIPKRRVPKRAFLSAELPSAPSLKIWFEKDQTPLTPVVCWKKLKIEQSNNAFL</sequence>
<dbReference type="AlphaFoldDB" id="A0AAD1XAV3"/>
<accession>A0AAD1XAV3</accession>
<protein>
    <submittedName>
        <fullName evidence="1">Uncharacterized protein</fullName>
    </submittedName>
</protein>
<evidence type="ECO:0000313" key="1">
    <source>
        <dbReference type="EMBL" id="CAI2363765.1"/>
    </source>
</evidence>
<dbReference type="Proteomes" id="UP001295684">
    <property type="component" value="Unassembled WGS sequence"/>
</dbReference>
<keyword evidence="2" id="KW-1185">Reference proteome</keyword>
<evidence type="ECO:0000313" key="2">
    <source>
        <dbReference type="Proteomes" id="UP001295684"/>
    </source>
</evidence>
<comment type="caution">
    <text evidence="1">The sequence shown here is derived from an EMBL/GenBank/DDBJ whole genome shotgun (WGS) entry which is preliminary data.</text>
</comment>
<proteinExistence type="predicted"/>